<reference evidence="2" key="1">
    <citation type="journal article" date="2023" name="G3 (Bethesda)">
        <title>Whole genome assemblies of Zophobas morio and Tenebrio molitor.</title>
        <authorList>
            <person name="Kaur S."/>
            <person name="Stinson S.A."/>
            <person name="diCenzo G.C."/>
        </authorList>
    </citation>
    <scope>NUCLEOTIDE SEQUENCE</scope>
    <source>
        <strain evidence="2">QUZm001</strain>
    </source>
</reference>
<keyword evidence="1" id="KW-1133">Transmembrane helix</keyword>
<proteinExistence type="predicted"/>
<dbReference type="Proteomes" id="UP001168821">
    <property type="component" value="Unassembled WGS sequence"/>
</dbReference>
<evidence type="ECO:0000313" key="3">
    <source>
        <dbReference type="Proteomes" id="UP001168821"/>
    </source>
</evidence>
<keyword evidence="1" id="KW-0472">Membrane</keyword>
<accession>A0AA38IZP1</accession>
<dbReference type="AlphaFoldDB" id="A0AA38IZP1"/>
<gene>
    <name evidence="2" type="ORF">Zmor_000261</name>
</gene>
<keyword evidence="1" id="KW-0812">Transmembrane</keyword>
<organism evidence="2 3">
    <name type="scientific">Zophobas morio</name>
    <dbReference type="NCBI Taxonomy" id="2755281"/>
    <lineage>
        <taxon>Eukaryota</taxon>
        <taxon>Metazoa</taxon>
        <taxon>Ecdysozoa</taxon>
        <taxon>Arthropoda</taxon>
        <taxon>Hexapoda</taxon>
        <taxon>Insecta</taxon>
        <taxon>Pterygota</taxon>
        <taxon>Neoptera</taxon>
        <taxon>Endopterygota</taxon>
        <taxon>Coleoptera</taxon>
        <taxon>Polyphaga</taxon>
        <taxon>Cucujiformia</taxon>
        <taxon>Tenebrionidae</taxon>
        <taxon>Zophobas</taxon>
    </lineage>
</organism>
<feature type="transmembrane region" description="Helical" evidence="1">
    <location>
        <begin position="21"/>
        <end position="42"/>
    </location>
</feature>
<dbReference type="EMBL" id="JALNTZ010000001">
    <property type="protein sequence ID" value="KAJ3664713.1"/>
    <property type="molecule type" value="Genomic_DNA"/>
</dbReference>
<sequence length="139" mass="15660">MASIQRSSDGTDYGKCTSDRLLISCISLHYCVNRILIFLTALPQRARTKSKKSSFCPLQPLIISQLERAHWYQVLYISRTPLGMHSRLVVWPSPLQTQYPLSHSKKCLIVTSGVDGYCGRATGFYGVLQDRHKTVPSNT</sequence>
<protein>
    <submittedName>
        <fullName evidence="2">Uncharacterized protein</fullName>
    </submittedName>
</protein>
<evidence type="ECO:0000256" key="1">
    <source>
        <dbReference type="SAM" id="Phobius"/>
    </source>
</evidence>
<comment type="caution">
    <text evidence="2">The sequence shown here is derived from an EMBL/GenBank/DDBJ whole genome shotgun (WGS) entry which is preliminary data.</text>
</comment>
<evidence type="ECO:0000313" key="2">
    <source>
        <dbReference type="EMBL" id="KAJ3664713.1"/>
    </source>
</evidence>
<keyword evidence="3" id="KW-1185">Reference proteome</keyword>
<name>A0AA38IZP1_9CUCU</name>